<dbReference type="AlphaFoldDB" id="A0A1X0DEX1"/>
<dbReference type="Gene3D" id="2.40.10.500">
    <property type="match status" value="2"/>
</dbReference>
<feature type="transmembrane region" description="Helical" evidence="2">
    <location>
        <begin position="242"/>
        <end position="262"/>
    </location>
</feature>
<sequence>MRTVLTQSGRLAPERAVAVVTQIAGELATGHSEGIPYRAAISPNEIILTAEGAAHLTTASTDDAGVAVAANDIDQVAYMAPERLLAKAAPSQRTEVYALAGVLYECLTGTTLLRHRRPSRTHRSVTDRPGSVPKPARSRTTRSVRRDPHPRTGKEPRRSVSHRRRPGGRRPGRPGRTRPGRCRSPVPMDTCNDTGTAETPDPSGPAGITSHPRTASGTDPRPTSTPPSPDADHGRRRTRRTLAIVAAVAVAAAVVAAVVGVLTVKVSQPGIPAWGAQQRELPFGQLHGPRGVAVDTAGNVFVIDFDRDRISSHQRGRVLKLAAGADHPTELPFPDLDFPNGIAVDATGSVYVTGGNAEQLSMLKPETTTPTPVFTGITLNGVAVDSGGNVYASDAISRVWRLTAGTDELAALHIEQDPSGVAVDTAGAVYITVTNGTSDGGQVLRLAES</sequence>
<gene>
    <name evidence="4" type="ORF">BST26_11070</name>
</gene>
<dbReference type="Gene3D" id="1.10.510.10">
    <property type="entry name" value="Transferase(Phosphotransferase) domain 1"/>
    <property type="match status" value="1"/>
</dbReference>
<protein>
    <recommendedName>
        <fullName evidence="3">Protein kinase domain-containing protein</fullName>
    </recommendedName>
</protein>
<dbReference type="InterPro" id="IPR000719">
    <property type="entry name" value="Prot_kinase_dom"/>
</dbReference>
<dbReference type="Proteomes" id="UP000192801">
    <property type="component" value="Unassembled WGS sequence"/>
</dbReference>
<organism evidence="4 5">
    <name type="scientific">Mycolicibacterium insubricum</name>
    <dbReference type="NCBI Taxonomy" id="444597"/>
    <lineage>
        <taxon>Bacteria</taxon>
        <taxon>Bacillati</taxon>
        <taxon>Actinomycetota</taxon>
        <taxon>Actinomycetes</taxon>
        <taxon>Mycobacteriales</taxon>
        <taxon>Mycobacteriaceae</taxon>
        <taxon>Mycolicibacterium</taxon>
    </lineage>
</organism>
<dbReference type="SUPFAM" id="SSF101898">
    <property type="entry name" value="NHL repeat"/>
    <property type="match status" value="1"/>
</dbReference>
<dbReference type="PROSITE" id="PS50011">
    <property type="entry name" value="PROTEIN_KINASE_DOM"/>
    <property type="match status" value="1"/>
</dbReference>
<comment type="caution">
    <text evidence="4">The sequence shown here is derived from an EMBL/GenBank/DDBJ whole genome shotgun (WGS) entry which is preliminary data.</text>
</comment>
<evidence type="ECO:0000256" key="1">
    <source>
        <dbReference type="SAM" id="MobiDB-lite"/>
    </source>
</evidence>
<evidence type="ECO:0000259" key="3">
    <source>
        <dbReference type="PROSITE" id="PS50011"/>
    </source>
</evidence>
<dbReference type="STRING" id="444597.BST26_11070"/>
<keyword evidence="2" id="KW-0812">Transmembrane</keyword>
<feature type="compositionally biased region" description="Basic and acidic residues" evidence="1">
    <location>
        <begin position="144"/>
        <end position="158"/>
    </location>
</feature>
<reference evidence="4 5" key="1">
    <citation type="submission" date="2016-12" db="EMBL/GenBank/DDBJ databases">
        <title>The new phylogeny of genus Mycobacterium.</title>
        <authorList>
            <person name="Tortoli E."/>
            <person name="Trovato A."/>
            <person name="Cirillo D.M."/>
        </authorList>
    </citation>
    <scope>NUCLEOTIDE SEQUENCE [LARGE SCALE GENOMIC DNA]</scope>
    <source>
        <strain evidence="4 5">DSM 45130</strain>
    </source>
</reference>
<dbReference type="PANTHER" id="PTHR24104:SF25">
    <property type="entry name" value="PROTEIN LIN-41"/>
    <property type="match status" value="1"/>
</dbReference>
<dbReference type="SUPFAM" id="SSF56112">
    <property type="entry name" value="Protein kinase-like (PK-like)"/>
    <property type="match status" value="1"/>
</dbReference>
<keyword evidence="2" id="KW-1133">Transmembrane helix</keyword>
<feature type="compositionally biased region" description="Basic residues" evidence="1">
    <location>
        <begin position="159"/>
        <end position="181"/>
    </location>
</feature>
<evidence type="ECO:0000313" key="4">
    <source>
        <dbReference type="EMBL" id="ORA70370.1"/>
    </source>
</evidence>
<dbReference type="GO" id="GO:0005524">
    <property type="term" value="F:ATP binding"/>
    <property type="evidence" value="ECO:0007669"/>
    <property type="project" value="InterPro"/>
</dbReference>
<accession>A0A1X0DEX1</accession>
<dbReference type="EMBL" id="MVHS01000022">
    <property type="protein sequence ID" value="ORA70370.1"/>
    <property type="molecule type" value="Genomic_DNA"/>
</dbReference>
<evidence type="ECO:0000256" key="2">
    <source>
        <dbReference type="SAM" id="Phobius"/>
    </source>
</evidence>
<dbReference type="GO" id="GO:0008270">
    <property type="term" value="F:zinc ion binding"/>
    <property type="evidence" value="ECO:0007669"/>
    <property type="project" value="UniProtKB-KW"/>
</dbReference>
<dbReference type="InterPro" id="IPR011009">
    <property type="entry name" value="Kinase-like_dom_sf"/>
</dbReference>
<keyword evidence="2" id="KW-0472">Membrane</keyword>
<dbReference type="InterPro" id="IPR050952">
    <property type="entry name" value="TRIM-NHL_E3_ligases"/>
</dbReference>
<keyword evidence="5" id="KW-1185">Reference proteome</keyword>
<feature type="region of interest" description="Disordered" evidence="1">
    <location>
        <begin position="115"/>
        <end position="236"/>
    </location>
</feature>
<evidence type="ECO:0000313" key="5">
    <source>
        <dbReference type="Proteomes" id="UP000192801"/>
    </source>
</evidence>
<dbReference type="PANTHER" id="PTHR24104">
    <property type="entry name" value="E3 UBIQUITIN-PROTEIN LIGASE NHLRC1-RELATED"/>
    <property type="match status" value="1"/>
</dbReference>
<feature type="domain" description="Protein kinase" evidence="3">
    <location>
        <begin position="1"/>
        <end position="165"/>
    </location>
</feature>
<dbReference type="GO" id="GO:0004672">
    <property type="term" value="F:protein kinase activity"/>
    <property type="evidence" value="ECO:0007669"/>
    <property type="project" value="InterPro"/>
</dbReference>
<proteinExistence type="predicted"/>
<name>A0A1X0DEX1_9MYCO</name>